<comment type="caution">
    <text evidence="1">The sequence shown here is derived from an EMBL/GenBank/DDBJ whole genome shotgun (WGS) entry which is preliminary data.</text>
</comment>
<proteinExistence type="predicted"/>
<dbReference type="AlphaFoldDB" id="A0AAD6LGX0"/>
<reference evidence="1" key="1">
    <citation type="journal article" date="2023" name="Mol. Ecol. Resour.">
        <title>Chromosome-level genome assembly of a triploid poplar Populus alba 'Berolinensis'.</title>
        <authorList>
            <person name="Chen S."/>
            <person name="Yu Y."/>
            <person name="Wang X."/>
            <person name="Wang S."/>
            <person name="Zhang T."/>
            <person name="Zhou Y."/>
            <person name="He R."/>
            <person name="Meng N."/>
            <person name="Wang Y."/>
            <person name="Liu W."/>
            <person name="Liu Z."/>
            <person name="Liu J."/>
            <person name="Guo Q."/>
            <person name="Huang H."/>
            <person name="Sederoff R.R."/>
            <person name="Wang G."/>
            <person name="Qu G."/>
            <person name="Chen S."/>
        </authorList>
    </citation>
    <scope>NUCLEOTIDE SEQUENCE</scope>
    <source>
        <strain evidence="1">SC-2020</strain>
    </source>
</reference>
<keyword evidence="2" id="KW-1185">Reference proteome</keyword>
<dbReference type="EMBL" id="JAQIZT010000017">
    <property type="protein sequence ID" value="KAJ6959106.1"/>
    <property type="molecule type" value="Genomic_DNA"/>
</dbReference>
<evidence type="ECO:0000313" key="1">
    <source>
        <dbReference type="EMBL" id="KAJ6959106.1"/>
    </source>
</evidence>
<evidence type="ECO:0000313" key="2">
    <source>
        <dbReference type="Proteomes" id="UP001164929"/>
    </source>
</evidence>
<dbReference type="Proteomes" id="UP001164929">
    <property type="component" value="Chromosome 17"/>
</dbReference>
<gene>
    <name evidence="1" type="ORF">NC653_037410</name>
</gene>
<sequence>MSKYLVAPFKVSKPTSQEDLKLIQFVFDSSLIGSKFEFFAVEIENLPVLILKQRRAFVDLEEFVMLPFIFIEARRAMNGRESFLSLYIKREEL</sequence>
<name>A0AAD6LGX0_9ROSI</name>
<organism evidence="1 2">
    <name type="scientific">Populus alba x Populus x berolinensis</name>
    <dbReference type="NCBI Taxonomy" id="444605"/>
    <lineage>
        <taxon>Eukaryota</taxon>
        <taxon>Viridiplantae</taxon>
        <taxon>Streptophyta</taxon>
        <taxon>Embryophyta</taxon>
        <taxon>Tracheophyta</taxon>
        <taxon>Spermatophyta</taxon>
        <taxon>Magnoliopsida</taxon>
        <taxon>eudicotyledons</taxon>
        <taxon>Gunneridae</taxon>
        <taxon>Pentapetalae</taxon>
        <taxon>rosids</taxon>
        <taxon>fabids</taxon>
        <taxon>Malpighiales</taxon>
        <taxon>Salicaceae</taxon>
        <taxon>Saliceae</taxon>
        <taxon>Populus</taxon>
    </lineage>
</organism>
<protein>
    <submittedName>
        <fullName evidence="1">Uncharacterized protein</fullName>
    </submittedName>
</protein>
<accession>A0AAD6LGX0</accession>